<keyword evidence="2" id="KW-0813">Transport</keyword>
<comment type="subcellular location">
    <subcellularLocation>
        <location evidence="1">Membrane</location>
        <topology evidence="1">Multi-pass membrane protein</topology>
    </subcellularLocation>
</comment>
<feature type="transmembrane region" description="Helical" evidence="6">
    <location>
        <begin position="293"/>
        <end position="311"/>
    </location>
</feature>
<evidence type="ECO:0000313" key="9">
    <source>
        <dbReference type="Proteomes" id="UP001358417"/>
    </source>
</evidence>
<comment type="caution">
    <text evidence="8">The sequence shown here is derived from an EMBL/GenBank/DDBJ whole genome shotgun (WGS) entry which is preliminary data.</text>
</comment>
<feature type="transmembrane region" description="Helical" evidence="6">
    <location>
        <begin position="385"/>
        <end position="404"/>
    </location>
</feature>
<evidence type="ECO:0000256" key="5">
    <source>
        <dbReference type="ARBA" id="ARBA00023136"/>
    </source>
</evidence>
<dbReference type="InterPro" id="IPR020846">
    <property type="entry name" value="MFS_dom"/>
</dbReference>
<feature type="transmembrane region" description="Helical" evidence="6">
    <location>
        <begin position="352"/>
        <end position="373"/>
    </location>
</feature>
<dbReference type="GeneID" id="89972473"/>
<evidence type="ECO:0000256" key="4">
    <source>
        <dbReference type="ARBA" id="ARBA00022989"/>
    </source>
</evidence>
<feature type="transmembrane region" description="Helical" evidence="6">
    <location>
        <begin position="221"/>
        <end position="248"/>
    </location>
</feature>
<accession>A0AAV9N4D2</accession>
<dbReference type="PROSITE" id="PS50850">
    <property type="entry name" value="MFS"/>
    <property type="match status" value="1"/>
</dbReference>
<dbReference type="InterPro" id="IPR011701">
    <property type="entry name" value="MFS"/>
</dbReference>
<sequence length="443" mass="49002">MLYLFCFIDRTNIGNARLVGFEKDLGLKGYDYNAVLSYFYISYILFEIPANMLCKWMGPGWFLPICTIGFGISSLAYAYVKDIHSAAGVRFLLGAFEAGLLPGLAYYLSRWYRRSELVFRLSLYIVAAPLAGAFGGLLASGILKMTSVAGLRTWRMIFFIEGIVTIGVGIIALFTMTDRPGSARWLSEEEKDLAISRLKSERVGVTEVLDRIDKPKLLRGMFCPITLATSWIFLLINITVQGLSIFAPTIIRTIYPKHTVISQQLHTVPLYIAGAVLTVAISFASWKYDRRTLFMLISGPLIVIGYVMFLATNNPQVRFGATFLIAGGAFPFGALCNAHVSANVVSDTARSSAIATNVMMGNLGGLISTWSFLPRDAPNFPIGNGLNLASSTLVVITAAAMLVWMKFDNKKRENVDVSSKLAGLSQKQIQDMDWRHPAFRWKL</sequence>
<reference evidence="8 9" key="1">
    <citation type="submission" date="2023-08" db="EMBL/GenBank/DDBJ databases">
        <title>Black Yeasts Isolated from many extreme environments.</title>
        <authorList>
            <person name="Coleine C."/>
            <person name="Stajich J.E."/>
            <person name="Selbmann L."/>
        </authorList>
    </citation>
    <scope>NUCLEOTIDE SEQUENCE [LARGE SCALE GENOMIC DNA]</scope>
    <source>
        <strain evidence="8 9">CCFEE 5792</strain>
    </source>
</reference>
<feature type="transmembrane region" description="Helical" evidence="6">
    <location>
        <begin position="35"/>
        <end position="54"/>
    </location>
</feature>
<dbReference type="RefSeq" id="XP_064704411.1">
    <property type="nucleotide sequence ID" value="XM_064847872.1"/>
</dbReference>
<evidence type="ECO:0000256" key="2">
    <source>
        <dbReference type="ARBA" id="ARBA00022448"/>
    </source>
</evidence>
<dbReference type="FunFam" id="1.20.1250.20:FF:000013">
    <property type="entry name" value="MFS general substrate transporter"/>
    <property type="match status" value="1"/>
</dbReference>
<dbReference type="GO" id="GO:0022857">
    <property type="term" value="F:transmembrane transporter activity"/>
    <property type="evidence" value="ECO:0007669"/>
    <property type="project" value="InterPro"/>
</dbReference>
<evidence type="ECO:0000259" key="7">
    <source>
        <dbReference type="PROSITE" id="PS50850"/>
    </source>
</evidence>
<proteinExistence type="predicted"/>
<feature type="transmembrane region" description="Helical" evidence="6">
    <location>
        <begin position="91"/>
        <end position="109"/>
    </location>
</feature>
<organism evidence="8 9">
    <name type="scientific">Exophiala bonariae</name>
    <dbReference type="NCBI Taxonomy" id="1690606"/>
    <lineage>
        <taxon>Eukaryota</taxon>
        <taxon>Fungi</taxon>
        <taxon>Dikarya</taxon>
        <taxon>Ascomycota</taxon>
        <taxon>Pezizomycotina</taxon>
        <taxon>Eurotiomycetes</taxon>
        <taxon>Chaetothyriomycetidae</taxon>
        <taxon>Chaetothyriales</taxon>
        <taxon>Herpotrichiellaceae</taxon>
        <taxon>Exophiala</taxon>
    </lineage>
</organism>
<evidence type="ECO:0000256" key="1">
    <source>
        <dbReference type="ARBA" id="ARBA00004141"/>
    </source>
</evidence>
<evidence type="ECO:0000256" key="6">
    <source>
        <dbReference type="SAM" id="Phobius"/>
    </source>
</evidence>
<name>A0AAV9N4D2_9EURO</name>
<dbReference type="Gene3D" id="1.20.1250.20">
    <property type="entry name" value="MFS general substrate transporter like domains"/>
    <property type="match status" value="1"/>
</dbReference>
<evidence type="ECO:0000313" key="8">
    <source>
        <dbReference type="EMBL" id="KAK5049366.1"/>
    </source>
</evidence>
<keyword evidence="3 6" id="KW-0812">Transmembrane</keyword>
<keyword evidence="4 6" id="KW-1133">Transmembrane helix</keyword>
<dbReference type="FunFam" id="1.20.1250.20:FF:000018">
    <property type="entry name" value="MFS transporter permease"/>
    <property type="match status" value="1"/>
</dbReference>
<feature type="domain" description="Major facilitator superfamily (MFS) profile" evidence="7">
    <location>
        <begin position="1"/>
        <end position="412"/>
    </location>
</feature>
<feature type="transmembrane region" description="Helical" evidence="6">
    <location>
        <begin position="61"/>
        <end position="79"/>
    </location>
</feature>
<gene>
    <name evidence="8" type="ORF">LTR84_004295</name>
</gene>
<dbReference type="SUPFAM" id="SSF103473">
    <property type="entry name" value="MFS general substrate transporter"/>
    <property type="match status" value="1"/>
</dbReference>
<feature type="transmembrane region" description="Helical" evidence="6">
    <location>
        <begin position="317"/>
        <end position="340"/>
    </location>
</feature>
<feature type="transmembrane region" description="Helical" evidence="6">
    <location>
        <begin position="154"/>
        <end position="174"/>
    </location>
</feature>
<feature type="transmembrane region" description="Helical" evidence="6">
    <location>
        <begin position="268"/>
        <end position="286"/>
    </location>
</feature>
<dbReference type="Proteomes" id="UP001358417">
    <property type="component" value="Unassembled WGS sequence"/>
</dbReference>
<dbReference type="PANTHER" id="PTHR43791">
    <property type="entry name" value="PERMEASE-RELATED"/>
    <property type="match status" value="1"/>
</dbReference>
<protein>
    <recommendedName>
        <fullName evidence="7">Major facilitator superfamily (MFS) profile domain-containing protein</fullName>
    </recommendedName>
</protein>
<keyword evidence="9" id="KW-1185">Reference proteome</keyword>
<dbReference type="PANTHER" id="PTHR43791:SF48">
    <property type="entry name" value="TRANSPORTER, PUTATIVE (AFU_ORTHOLOGUE AFUA_4G01000)-RELATED"/>
    <property type="match status" value="1"/>
</dbReference>
<dbReference type="GO" id="GO:0016020">
    <property type="term" value="C:membrane"/>
    <property type="evidence" value="ECO:0007669"/>
    <property type="project" value="UniProtKB-SubCell"/>
</dbReference>
<dbReference type="InterPro" id="IPR036259">
    <property type="entry name" value="MFS_trans_sf"/>
</dbReference>
<dbReference type="AlphaFoldDB" id="A0AAV9N4D2"/>
<evidence type="ECO:0000256" key="3">
    <source>
        <dbReference type="ARBA" id="ARBA00022692"/>
    </source>
</evidence>
<dbReference type="EMBL" id="JAVRRD010000019">
    <property type="protein sequence ID" value="KAK5049366.1"/>
    <property type="molecule type" value="Genomic_DNA"/>
</dbReference>
<feature type="transmembrane region" description="Helical" evidence="6">
    <location>
        <begin position="121"/>
        <end position="142"/>
    </location>
</feature>
<keyword evidence="5 6" id="KW-0472">Membrane</keyword>
<dbReference type="Pfam" id="PF07690">
    <property type="entry name" value="MFS_1"/>
    <property type="match status" value="1"/>
</dbReference>